<dbReference type="PANTHER" id="PTHR33778">
    <property type="entry name" value="PROTEIN MGTC"/>
    <property type="match status" value="1"/>
</dbReference>
<dbReference type="GO" id="GO:0005886">
    <property type="term" value="C:plasma membrane"/>
    <property type="evidence" value="ECO:0007669"/>
    <property type="project" value="UniProtKB-SubCell"/>
</dbReference>
<evidence type="ECO:0000256" key="5">
    <source>
        <dbReference type="ARBA" id="ARBA00022989"/>
    </source>
</evidence>
<dbReference type="PRINTS" id="PR01837">
    <property type="entry name" value="MGTCSAPBPROT"/>
</dbReference>
<keyword evidence="10" id="KW-1185">Reference proteome</keyword>
<name>A0A853CLE0_9ACTN</name>
<dbReference type="Pfam" id="PF02308">
    <property type="entry name" value="MgtC"/>
    <property type="match status" value="1"/>
</dbReference>
<keyword evidence="5 7" id="KW-1133">Transmembrane helix</keyword>
<evidence type="ECO:0000313" key="9">
    <source>
        <dbReference type="EMBL" id="NYJ07352.1"/>
    </source>
</evidence>
<feature type="domain" description="MgtC/SapB/SrpB/YhiD N-terminal" evidence="8">
    <location>
        <begin position="22"/>
        <end position="149"/>
    </location>
</feature>
<dbReference type="EMBL" id="JACBZT010000001">
    <property type="protein sequence ID" value="NYJ07352.1"/>
    <property type="molecule type" value="Genomic_DNA"/>
</dbReference>
<keyword evidence="3" id="KW-1003">Cell membrane</keyword>
<feature type="transmembrane region" description="Helical" evidence="7">
    <location>
        <begin position="82"/>
        <end position="100"/>
    </location>
</feature>
<evidence type="ECO:0000256" key="6">
    <source>
        <dbReference type="ARBA" id="ARBA00023136"/>
    </source>
</evidence>
<comment type="subcellular location">
    <subcellularLocation>
        <location evidence="1">Cell membrane</location>
        <topology evidence="1">Multi-pass membrane protein</topology>
    </subcellularLocation>
</comment>
<dbReference type="AlphaFoldDB" id="A0A853CLE0"/>
<feature type="transmembrane region" description="Helical" evidence="7">
    <location>
        <begin position="15"/>
        <end position="34"/>
    </location>
</feature>
<evidence type="ECO:0000256" key="4">
    <source>
        <dbReference type="ARBA" id="ARBA00022692"/>
    </source>
</evidence>
<dbReference type="PANTHER" id="PTHR33778:SF1">
    <property type="entry name" value="MAGNESIUM TRANSPORTER YHID-RELATED"/>
    <property type="match status" value="1"/>
</dbReference>
<feature type="transmembrane region" description="Helical" evidence="7">
    <location>
        <begin position="43"/>
        <end position="62"/>
    </location>
</feature>
<dbReference type="Proteomes" id="UP000541969">
    <property type="component" value="Unassembled WGS sequence"/>
</dbReference>
<comment type="similarity">
    <text evidence="2">Belongs to the MgtC/SapB family.</text>
</comment>
<sequence length="250" mass="25961">MDVVAAAFSEPTGQGWVQITELLVAFVLSSLIGLERQLRGKSAGLRTQAIVGTASALFLLVSKYGFTDVLTSDRVVLDPSRVAAQIVSGIGFLGAGLIITRRGTARGLTTAAAVWETAAIGMAAGAGLPLLAVVVTVLHFVVVLGYTWVAGRLPSAGRDSVRLRVAYADQQGVLRAMLAECTRRNWVVHDLAVDDRQDDGVADLLDGDGHRGRGVAVTLGLSGPDVTAAAGVLGSTTGVLQVSRAEEETE</sequence>
<protein>
    <submittedName>
        <fullName evidence="9">Putative Mg2+ transporter-C (MgtC) family protein</fullName>
    </submittedName>
</protein>
<dbReference type="RefSeq" id="WP_179719140.1">
    <property type="nucleotide sequence ID" value="NZ_JACBZT010000001.1"/>
</dbReference>
<proteinExistence type="inferred from homology"/>
<keyword evidence="4 7" id="KW-0812">Transmembrane</keyword>
<comment type="caution">
    <text evidence="9">The sequence shown here is derived from an EMBL/GenBank/DDBJ whole genome shotgun (WGS) entry which is preliminary data.</text>
</comment>
<evidence type="ECO:0000256" key="3">
    <source>
        <dbReference type="ARBA" id="ARBA00022475"/>
    </source>
</evidence>
<organism evidence="9 10">
    <name type="scientific">Petropleomorpha daqingensis</name>
    <dbReference type="NCBI Taxonomy" id="2026353"/>
    <lineage>
        <taxon>Bacteria</taxon>
        <taxon>Bacillati</taxon>
        <taxon>Actinomycetota</taxon>
        <taxon>Actinomycetes</taxon>
        <taxon>Geodermatophilales</taxon>
        <taxon>Geodermatophilaceae</taxon>
        <taxon>Petropleomorpha</taxon>
    </lineage>
</organism>
<evidence type="ECO:0000259" key="8">
    <source>
        <dbReference type="Pfam" id="PF02308"/>
    </source>
</evidence>
<dbReference type="InterPro" id="IPR049177">
    <property type="entry name" value="MgtC_SapB_SrpB_YhiD_N"/>
</dbReference>
<evidence type="ECO:0000313" key="10">
    <source>
        <dbReference type="Proteomes" id="UP000541969"/>
    </source>
</evidence>
<evidence type="ECO:0000256" key="2">
    <source>
        <dbReference type="ARBA" id="ARBA00009298"/>
    </source>
</evidence>
<gene>
    <name evidence="9" type="ORF">GGQ55_003630</name>
</gene>
<feature type="transmembrane region" description="Helical" evidence="7">
    <location>
        <begin position="130"/>
        <end position="149"/>
    </location>
</feature>
<evidence type="ECO:0000256" key="7">
    <source>
        <dbReference type="SAM" id="Phobius"/>
    </source>
</evidence>
<keyword evidence="6 7" id="KW-0472">Membrane</keyword>
<reference evidence="9 10" key="1">
    <citation type="submission" date="2020-07" db="EMBL/GenBank/DDBJ databases">
        <title>Sequencing the genomes of 1000 actinobacteria strains.</title>
        <authorList>
            <person name="Klenk H.-P."/>
        </authorList>
    </citation>
    <scope>NUCLEOTIDE SEQUENCE [LARGE SCALE GENOMIC DNA]</scope>
    <source>
        <strain evidence="9 10">DSM 104001</strain>
    </source>
</reference>
<dbReference type="InterPro" id="IPR003416">
    <property type="entry name" value="MgtC/SapB/SrpB/YhiD_fam"/>
</dbReference>
<accession>A0A853CLE0</accession>
<evidence type="ECO:0000256" key="1">
    <source>
        <dbReference type="ARBA" id="ARBA00004651"/>
    </source>
</evidence>